<keyword evidence="2" id="KW-0689">Ribosomal protein</keyword>
<dbReference type="SUPFAM" id="SSF50249">
    <property type="entry name" value="Nucleic acid-binding proteins"/>
    <property type="match status" value="1"/>
</dbReference>
<evidence type="ECO:0008006" key="6">
    <source>
        <dbReference type="Google" id="ProtNLM"/>
    </source>
</evidence>
<keyword evidence="5" id="KW-1185">Reference proteome</keyword>
<evidence type="ECO:0000313" key="4">
    <source>
        <dbReference type="EMBL" id="OBA27344.1"/>
    </source>
</evidence>
<comment type="similarity">
    <text evidence="1">Belongs to the universal ribosomal protein uS17 family.</text>
</comment>
<evidence type="ECO:0000256" key="1">
    <source>
        <dbReference type="ARBA" id="ARBA00010254"/>
    </source>
</evidence>
<dbReference type="GO" id="GO:0006412">
    <property type="term" value="P:translation"/>
    <property type="evidence" value="ECO:0007669"/>
    <property type="project" value="InterPro"/>
</dbReference>
<evidence type="ECO:0000256" key="3">
    <source>
        <dbReference type="ARBA" id="ARBA00023274"/>
    </source>
</evidence>
<dbReference type="InterPro" id="IPR000266">
    <property type="entry name" value="Ribosomal_uS17"/>
</dbReference>
<keyword evidence="3" id="KW-0687">Ribonucleoprotein</keyword>
<gene>
    <name evidence="4" type="ORF">HANVADRAFT_6345</name>
</gene>
<dbReference type="GO" id="GO:1990904">
    <property type="term" value="C:ribonucleoprotein complex"/>
    <property type="evidence" value="ECO:0007669"/>
    <property type="project" value="UniProtKB-KW"/>
</dbReference>
<dbReference type="AlphaFoldDB" id="A0A1B7TF50"/>
<sequence>MSFVHTPFKTLHARIPSKIGTVIATNTCKKTIKVKVEEEIFVKQIGKNTIKGNRYLVHDEHETAKVGDVVRIGYFNVRISNRKKYSLMEILDTKAEKNAELLAEQKRKNAIEENKKFAKINEAIKEKNHYAELGVRRDKLFFDDILTLKNDDVLTFEQLSEICKRNKLDISSSDNKETVLHKLLSFNDIDSIKKRANNVEKEIFILNAIKNLSTERLISLTNDENILKLNLDEKKDKLRNVLKDKSVDEIRQLCA</sequence>
<dbReference type="GO" id="GO:0005840">
    <property type="term" value="C:ribosome"/>
    <property type="evidence" value="ECO:0007669"/>
    <property type="project" value="UniProtKB-KW"/>
</dbReference>
<organism evidence="4 5">
    <name type="scientific">Hanseniaspora valbyensis NRRL Y-1626</name>
    <dbReference type="NCBI Taxonomy" id="766949"/>
    <lineage>
        <taxon>Eukaryota</taxon>
        <taxon>Fungi</taxon>
        <taxon>Dikarya</taxon>
        <taxon>Ascomycota</taxon>
        <taxon>Saccharomycotina</taxon>
        <taxon>Saccharomycetes</taxon>
        <taxon>Saccharomycodales</taxon>
        <taxon>Saccharomycodaceae</taxon>
        <taxon>Hanseniaspora</taxon>
    </lineage>
</organism>
<comment type="caution">
    <text evidence="4">The sequence shown here is derived from an EMBL/GenBank/DDBJ whole genome shotgun (WGS) entry which is preliminary data.</text>
</comment>
<dbReference type="InterPro" id="IPR012340">
    <property type="entry name" value="NA-bd_OB-fold"/>
</dbReference>
<dbReference type="GO" id="GO:0003735">
    <property type="term" value="F:structural constituent of ribosome"/>
    <property type="evidence" value="ECO:0007669"/>
    <property type="project" value="InterPro"/>
</dbReference>
<dbReference type="Gene3D" id="2.40.50.140">
    <property type="entry name" value="Nucleic acid-binding proteins"/>
    <property type="match status" value="1"/>
</dbReference>
<accession>A0A1B7TF50</accession>
<evidence type="ECO:0000313" key="5">
    <source>
        <dbReference type="Proteomes" id="UP000092321"/>
    </source>
</evidence>
<dbReference type="OrthoDB" id="274752at2759"/>
<evidence type="ECO:0000256" key="2">
    <source>
        <dbReference type="ARBA" id="ARBA00022980"/>
    </source>
</evidence>
<protein>
    <recommendedName>
        <fullName evidence="6">Nucleic acid-binding protein</fullName>
    </recommendedName>
</protein>
<dbReference type="EMBL" id="LXPE01000009">
    <property type="protein sequence ID" value="OBA27344.1"/>
    <property type="molecule type" value="Genomic_DNA"/>
</dbReference>
<name>A0A1B7TF50_9ASCO</name>
<proteinExistence type="inferred from homology"/>
<dbReference type="Pfam" id="PF00366">
    <property type="entry name" value="Ribosomal_S17"/>
    <property type="match status" value="1"/>
</dbReference>
<dbReference type="Proteomes" id="UP000092321">
    <property type="component" value="Unassembled WGS sequence"/>
</dbReference>
<reference evidence="5" key="1">
    <citation type="journal article" date="2016" name="Proc. Natl. Acad. Sci. U.S.A.">
        <title>Comparative genomics of biotechnologically important yeasts.</title>
        <authorList>
            <person name="Riley R."/>
            <person name="Haridas S."/>
            <person name="Wolfe K.H."/>
            <person name="Lopes M.R."/>
            <person name="Hittinger C.T."/>
            <person name="Goeker M."/>
            <person name="Salamov A.A."/>
            <person name="Wisecaver J.H."/>
            <person name="Long T.M."/>
            <person name="Calvey C.H."/>
            <person name="Aerts A.L."/>
            <person name="Barry K.W."/>
            <person name="Choi C."/>
            <person name="Clum A."/>
            <person name="Coughlan A.Y."/>
            <person name="Deshpande S."/>
            <person name="Douglass A.P."/>
            <person name="Hanson S.J."/>
            <person name="Klenk H.-P."/>
            <person name="LaButti K.M."/>
            <person name="Lapidus A."/>
            <person name="Lindquist E.A."/>
            <person name="Lipzen A.M."/>
            <person name="Meier-Kolthoff J.P."/>
            <person name="Ohm R.A."/>
            <person name="Otillar R.P."/>
            <person name="Pangilinan J.L."/>
            <person name="Peng Y."/>
            <person name="Rokas A."/>
            <person name="Rosa C.A."/>
            <person name="Scheuner C."/>
            <person name="Sibirny A.A."/>
            <person name="Slot J.C."/>
            <person name="Stielow J.B."/>
            <person name="Sun H."/>
            <person name="Kurtzman C.P."/>
            <person name="Blackwell M."/>
            <person name="Grigoriev I.V."/>
            <person name="Jeffries T.W."/>
        </authorList>
    </citation>
    <scope>NUCLEOTIDE SEQUENCE [LARGE SCALE GENOMIC DNA]</scope>
    <source>
        <strain evidence="5">NRRL Y-1626</strain>
    </source>
</reference>